<sequence length="382" mass="41592">MVIQSSYLFSSESVSEGHPDKVSDQISDALLDAALSQDPLSRVAIETFVTANTVIIGGEVATQAKLAVDDIVRSVIRDIGYTEEGSGFAADTVRITNLIAPQSQDIAMGVSAQTNLFGVQGAGDQGIMFGYATNETPEYLPAPLTYAHKILKRAALLRKNGTLPFLRPDAKSQISIRYDNHKPVRIDSVVLSHQHSPDITREELEHVFLEDLVRPVLEGTNLLDGDTKYYFNPTGRFVLGGPAADTGLTGRKIIVDTYGGAGRHGGGAFSGKDPSKVDRSASYYARYVAKNIVATGLASRLELQVAYAIGVPFPVSIYVNTFGTGKKSDREIEKIITEKFNFSPASIIAQLDLLRPIYRHYDTYGHFSHPEAPWEQVGQVDL</sequence>
<feature type="domain" description="S-adenosylmethionine synthetase C-terminal" evidence="16">
    <location>
        <begin position="239"/>
        <end position="376"/>
    </location>
</feature>
<dbReference type="Pfam" id="PF02772">
    <property type="entry name" value="S-AdoMet_synt_M"/>
    <property type="match status" value="1"/>
</dbReference>
<dbReference type="KEGG" id="scc:Spico_0024"/>
<dbReference type="GO" id="GO:0006556">
    <property type="term" value="P:S-adenosylmethionine biosynthetic process"/>
    <property type="evidence" value="ECO:0007669"/>
    <property type="project" value="UniProtKB-UniRule"/>
</dbReference>
<dbReference type="EC" id="2.5.1.6" evidence="10"/>
<feature type="binding site" description="in other chain" evidence="10">
    <location>
        <begin position="251"/>
        <end position="252"/>
    </location>
    <ligand>
        <name>ATP</name>
        <dbReference type="ChEBI" id="CHEBI:30616"/>
        <note>ligand shared between two neighboring subunits</note>
    </ligand>
</feature>
<evidence type="ECO:0000256" key="12">
    <source>
        <dbReference type="RuleBase" id="RU004462"/>
    </source>
</evidence>
<evidence type="ECO:0000256" key="9">
    <source>
        <dbReference type="ARBA" id="ARBA00022958"/>
    </source>
</evidence>
<evidence type="ECO:0000256" key="4">
    <source>
        <dbReference type="ARBA" id="ARBA00022679"/>
    </source>
</evidence>
<evidence type="ECO:0000256" key="8">
    <source>
        <dbReference type="ARBA" id="ARBA00022842"/>
    </source>
</evidence>
<dbReference type="NCBIfam" id="TIGR01034">
    <property type="entry name" value="metK"/>
    <property type="match status" value="1"/>
</dbReference>
<evidence type="ECO:0000259" key="14">
    <source>
        <dbReference type="Pfam" id="PF00438"/>
    </source>
</evidence>
<feature type="binding site" evidence="10">
    <location>
        <position position="245"/>
    </location>
    <ligand>
        <name>L-methionine</name>
        <dbReference type="ChEBI" id="CHEBI:57844"/>
        <note>ligand shared between two neighboring subunits</note>
    </ligand>
</feature>
<feature type="region of interest" description="Flexible loop" evidence="10">
    <location>
        <begin position="102"/>
        <end position="112"/>
    </location>
</feature>
<dbReference type="PROSITE" id="PS00377">
    <property type="entry name" value="ADOMET_SYNTHASE_2"/>
    <property type="match status" value="1"/>
</dbReference>
<reference evidence="17 18" key="2">
    <citation type="journal article" date="2012" name="Stand. Genomic Sci.">
        <title>Complete genome sequence of the termite hindgut bacterium Spirochaeta coccoides type strain (SPN1(T)), reclassification in the genus Sphaerochaeta as Sphaerochaeta coccoides comb. nov. and emendations of the family Spirochaetaceae and the genus Sphaerochaeta.</title>
        <authorList>
            <person name="Abt B."/>
            <person name="Han C."/>
            <person name="Scheuner C."/>
            <person name="Lu M."/>
            <person name="Lapidus A."/>
            <person name="Nolan M."/>
            <person name="Lucas S."/>
            <person name="Hammon N."/>
            <person name="Deshpande S."/>
            <person name="Cheng J.F."/>
            <person name="Tapia R."/>
            <person name="Goodwin L.A."/>
            <person name="Pitluck S."/>
            <person name="Liolios K."/>
            <person name="Pagani I."/>
            <person name="Ivanova N."/>
            <person name="Mavromatis K."/>
            <person name="Mikhailova N."/>
            <person name="Huntemann M."/>
            <person name="Pati A."/>
            <person name="Chen A."/>
            <person name="Palaniappan K."/>
            <person name="Land M."/>
            <person name="Hauser L."/>
            <person name="Brambilla E.M."/>
            <person name="Rohde M."/>
            <person name="Spring S."/>
            <person name="Gronow S."/>
            <person name="Goker M."/>
            <person name="Woyke T."/>
            <person name="Bristow J."/>
            <person name="Eisen J.A."/>
            <person name="Markowitz V."/>
            <person name="Hugenholtz P."/>
            <person name="Kyrpides N.C."/>
            <person name="Klenk H.P."/>
            <person name="Detter J.C."/>
        </authorList>
    </citation>
    <scope>NUCLEOTIDE SEQUENCE [LARGE SCALE GENOMIC DNA]</scope>
    <source>
        <strain evidence="18">ATCC BAA-1237 / DSM 17374 / SPN1</strain>
    </source>
</reference>
<feature type="binding site" description="in other chain" evidence="10">
    <location>
        <position position="102"/>
    </location>
    <ligand>
        <name>L-methionine</name>
        <dbReference type="ChEBI" id="CHEBI:57844"/>
        <note>ligand shared between two neighboring subunits</note>
    </ligand>
</feature>
<dbReference type="STRING" id="760011.Spico_0024"/>
<feature type="binding site" evidence="10">
    <location>
        <position position="245"/>
    </location>
    <ligand>
        <name>ATP</name>
        <dbReference type="ChEBI" id="CHEBI:30616"/>
        <note>ligand shared between two neighboring subunits</note>
    </ligand>
</feature>
<evidence type="ECO:0000259" key="16">
    <source>
        <dbReference type="Pfam" id="PF02773"/>
    </source>
</evidence>
<feature type="domain" description="S-adenosylmethionine synthetase central" evidence="15">
    <location>
        <begin position="120"/>
        <end position="237"/>
    </location>
</feature>
<dbReference type="GO" id="GO:0005737">
    <property type="term" value="C:cytoplasm"/>
    <property type="evidence" value="ECO:0007669"/>
    <property type="project" value="UniProtKB-SubCell"/>
</dbReference>
<gene>
    <name evidence="10" type="primary">metK</name>
    <name evidence="17" type="ordered locus">Spico_0024</name>
</gene>
<evidence type="ECO:0000256" key="10">
    <source>
        <dbReference type="HAMAP-Rule" id="MF_00086"/>
    </source>
</evidence>
<dbReference type="UniPathway" id="UPA00315">
    <property type="reaction ID" value="UER00080"/>
</dbReference>
<dbReference type="PANTHER" id="PTHR11964">
    <property type="entry name" value="S-ADENOSYLMETHIONINE SYNTHETASE"/>
    <property type="match status" value="1"/>
</dbReference>
<keyword evidence="18" id="KW-1185">Reference proteome</keyword>
<dbReference type="EMBL" id="CP002659">
    <property type="protein sequence ID" value="AEC01266.1"/>
    <property type="molecule type" value="Genomic_DNA"/>
</dbReference>
<reference evidence="18" key="1">
    <citation type="submission" date="2011-04" db="EMBL/GenBank/DDBJ databases">
        <title>The complete genome of Spirochaeta coccoides DSM 17374.</title>
        <authorList>
            <person name="Lucas S."/>
            <person name="Copeland A."/>
            <person name="Lapidus A."/>
            <person name="Bruce D."/>
            <person name="Goodwin L."/>
            <person name="Pitluck S."/>
            <person name="Peters L."/>
            <person name="Kyrpides N."/>
            <person name="Mavromatis K."/>
            <person name="Pagani I."/>
            <person name="Ivanova N."/>
            <person name="Ovchinnikova G."/>
            <person name="Lu M."/>
            <person name="Detter J.C."/>
            <person name="Tapia R."/>
            <person name="Han C."/>
            <person name="Land M."/>
            <person name="Hauser L."/>
            <person name="Markowitz V."/>
            <person name="Cheng J.-F."/>
            <person name="Hugenholtz P."/>
            <person name="Woyke T."/>
            <person name="Wu D."/>
            <person name="Spring S."/>
            <person name="Schroeder M."/>
            <person name="Brambilla E."/>
            <person name="Klenk H.-P."/>
            <person name="Eisen J.A."/>
        </authorList>
    </citation>
    <scope>NUCLEOTIDE SEQUENCE [LARGE SCALE GENOMIC DNA]</scope>
    <source>
        <strain evidence="18">ATCC BAA-1237 / DSM 17374 / SPN1</strain>
    </source>
</reference>
<feature type="binding site" description="in other chain" evidence="10">
    <location>
        <position position="18"/>
    </location>
    <ligand>
        <name>ATP</name>
        <dbReference type="ChEBI" id="CHEBI:30616"/>
        <note>ligand shared between two neighboring subunits</note>
    </ligand>
</feature>
<feature type="binding site" evidence="10">
    <location>
        <position position="268"/>
    </location>
    <ligand>
        <name>ATP</name>
        <dbReference type="ChEBI" id="CHEBI:30616"/>
        <note>ligand shared between two neighboring subunits</note>
    </ligand>
</feature>
<comment type="cofactor">
    <cofactor evidence="10">
        <name>Mg(2+)</name>
        <dbReference type="ChEBI" id="CHEBI:18420"/>
    </cofactor>
    <text evidence="10">Binds 2 divalent ions per subunit.</text>
</comment>
<dbReference type="Proteomes" id="UP000007939">
    <property type="component" value="Chromosome"/>
</dbReference>
<feature type="binding site" evidence="10">
    <location>
        <position position="46"/>
    </location>
    <ligand>
        <name>K(+)</name>
        <dbReference type="ChEBI" id="CHEBI:29103"/>
    </ligand>
</feature>
<evidence type="ECO:0000313" key="18">
    <source>
        <dbReference type="Proteomes" id="UP000007939"/>
    </source>
</evidence>
<evidence type="ECO:0000256" key="6">
    <source>
        <dbReference type="ARBA" id="ARBA00022741"/>
    </source>
</evidence>
<dbReference type="InterPro" id="IPR022636">
    <property type="entry name" value="S-AdoMet_synthetase_sfam"/>
</dbReference>
<evidence type="ECO:0000256" key="11">
    <source>
        <dbReference type="RuleBase" id="RU000542"/>
    </source>
</evidence>
<evidence type="ECO:0000256" key="1">
    <source>
        <dbReference type="ARBA" id="ARBA00005224"/>
    </source>
</evidence>
<accession>F4GIA7</accession>
<comment type="similarity">
    <text evidence="2 10 12">Belongs to the AdoMet synthase family.</text>
</comment>
<dbReference type="AlphaFoldDB" id="F4GIA7"/>
<dbReference type="HOGENOM" id="CLU_041802_1_1_12"/>
<keyword evidence="5 10" id="KW-0479">Metal-binding</keyword>
<feature type="region of interest" description="Disordered" evidence="13">
    <location>
        <begin position="1"/>
        <end position="21"/>
    </location>
</feature>
<proteinExistence type="inferred from homology"/>
<evidence type="ECO:0000256" key="13">
    <source>
        <dbReference type="SAM" id="MobiDB-lite"/>
    </source>
</evidence>
<dbReference type="PIRSF" id="PIRSF000497">
    <property type="entry name" value="MAT"/>
    <property type="match status" value="1"/>
</dbReference>
<evidence type="ECO:0000259" key="15">
    <source>
        <dbReference type="Pfam" id="PF02772"/>
    </source>
</evidence>
<dbReference type="OrthoDB" id="9801686at2"/>
<evidence type="ECO:0000256" key="2">
    <source>
        <dbReference type="ARBA" id="ARBA00009685"/>
    </source>
</evidence>
<keyword evidence="10" id="KW-0963">Cytoplasm</keyword>
<name>F4GIA7_PARC1</name>
<dbReference type="GO" id="GO:0005524">
    <property type="term" value="F:ATP binding"/>
    <property type="evidence" value="ECO:0007669"/>
    <property type="project" value="UniProtKB-UniRule"/>
</dbReference>
<dbReference type="RefSeq" id="WP_013738662.1">
    <property type="nucleotide sequence ID" value="NC_015436.1"/>
</dbReference>
<evidence type="ECO:0000313" key="17">
    <source>
        <dbReference type="EMBL" id="AEC01266.1"/>
    </source>
</evidence>
<dbReference type="InterPro" id="IPR022629">
    <property type="entry name" value="S-AdoMet_synt_central"/>
</dbReference>
<dbReference type="SUPFAM" id="SSF55973">
    <property type="entry name" value="S-adenosylmethionine synthetase"/>
    <property type="match status" value="3"/>
</dbReference>
<comment type="cofactor">
    <cofactor evidence="10">
        <name>K(+)</name>
        <dbReference type="ChEBI" id="CHEBI:29103"/>
    </cofactor>
    <text evidence="10">Binds 1 potassium ion per subunit.</text>
</comment>
<feature type="binding site" description="in other chain" evidence="10">
    <location>
        <position position="276"/>
    </location>
    <ligand>
        <name>L-methionine</name>
        <dbReference type="ChEBI" id="CHEBI:57844"/>
        <note>ligand shared between two neighboring subunits</note>
    </ligand>
</feature>
<dbReference type="GO" id="GO:0004478">
    <property type="term" value="F:methionine adenosyltransferase activity"/>
    <property type="evidence" value="ECO:0007669"/>
    <property type="project" value="UniProtKB-UniRule"/>
</dbReference>
<dbReference type="HAMAP" id="MF_00086">
    <property type="entry name" value="S_AdoMet_synth1"/>
    <property type="match status" value="1"/>
</dbReference>
<feature type="binding site" description="in other chain" evidence="10">
    <location>
        <begin position="169"/>
        <end position="171"/>
    </location>
    <ligand>
        <name>ATP</name>
        <dbReference type="ChEBI" id="CHEBI:30616"/>
        <note>ligand shared between two neighboring subunits</note>
    </ligand>
</feature>
<evidence type="ECO:0000256" key="7">
    <source>
        <dbReference type="ARBA" id="ARBA00022840"/>
    </source>
</evidence>
<feature type="binding site" description="in other chain" evidence="10">
    <location>
        <position position="59"/>
    </location>
    <ligand>
        <name>L-methionine</name>
        <dbReference type="ChEBI" id="CHEBI:57844"/>
        <note>ligand shared between two neighboring subunits</note>
    </ligand>
</feature>
<dbReference type="GO" id="GO:0006730">
    <property type="term" value="P:one-carbon metabolic process"/>
    <property type="evidence" value="ECO:0007669"/>
    <property type="project" value="UniProtKB-KW"/>
</dbReference>
<evidence type="ECO:0000256" key="3">
    <source>
        <dbReference type="ARBA" id="ARBA00022563"/>
    </source>
</evidence>
<dbReference type="CDD" id="cd18079">
    <property type="entry name" value="S-AdoMet_synt"/>
    <property type="match status" value="1"/>
</dbReference>
<dbReference type="InterPro" id="IPR022630">
    <property type="entry name" value="S-AdoMet_synt_C"/>
</dbReference>
<feature type="compositionally biased region" description="Low complexity" evidence="13">
    <location>
        <begin position="1"/>
        <end position="14"/>
    </location>
</feature>
<comment type="catalytic activity">
    <reaction evidence="10">
        <text>L-methionine + ATP + H2O = S-adenosyl-L-methionine + phosphate + diphosphate</text>
        <dbReference type="Rhea" id="RHEA:21080"/>
        <dbReference type="ChEBI" id="CHEBI:15377"/>
        <dbReference type="ChEBI" id="CHEBI:30616"/>
        <dbReference type="ChEBI" id="CHEBI:33019"/>
        <dbReference type="ChEBI" id="CHEBI:43474"/>
        <dbReference type="ChEBI" id="CHEBI:57844"/>
        <dbReference type="ChEBI" id="CHEBI:59789"/>
        <dbReference type="EC" id="2.5.1.6"/>
    </reaction>
</comment>
<keyword evidence="7 10" id="KW-0067">ATP-binding</keyword>
<evidence type="ECO:0000256" key="5">
    <source>
        <dbReference type="ARBA" id="ARBA00022723"/>
    </source>
</evidence>
<comment type="function">
    <text evidence="10">Catalyzes the formation of S-adenosylmethionine (AdoMet) from methionine and ATP. The overall synthetic reaction is composed of two sequential steps, AdoMet formation and the subsequent tripolyphosphate hydrolysis which occurs prior to release of AdoMet from the enzyme.</text>
</comment>
<feature type="binding site" evidence="10">
    <location>
        <position position="20"/>
    </location>
    <ligand>
        <name>Mg(2+)</name>
        <dbReference type="ChEBI" id="CHEBI:18420"/>
    </ligand>
</feature>
<dbReference type="InterPro" id="IPR002133">
    <property type="entry name" value="S-AdoMet_synthetase"/>
</dbReference>
<dbReference type="Pfam" id="PF02773">
    <property type="entry name" value="S-AdoMet_synt_C"/>
    <property type="match status" value="1"/>
</dbReference>
<keyword evidence="3 10" id="KW-0554">One-carbon metabolism</keyword>
<comment type="subcellular location">
    <subcellularLocation>
        <location evidence="10 11">Cytoplasm</location>
    </subcellularLocation>
</comment>
<dbReference type="GO" id="GO:0000287">
    <property type="term" value="F:magnesium ion binding"/>
    <property type="evidence" value="ECO:0007669"/>
    <property type="project" value="UniProtKB-UniRule"/>
</dbReference>
<dbReference type="FunFam" id="3.30.300.10:FF:000003">
    <property type="entry name" value="S-adenosylmethionine synthase"/>
    <property type="match status" value="1"/>
</dbReference>
<comment type="pathway">
    <text evidence="1 10">Amino-acid biosynthesis; S-adenosyl-L-methionine biosynthesis; S-adenosyl-L-methionine from L-methionine: step 1/1.</text>
</comment>
<dbReference type="Gene3D" id="3.30.300.10">
    <property type="match status" value="3"/>
</dbReference>
<keyword evidence="8 10" id="KW-0460">Magnesium</keyword>
<keyword evidence="6 10" id="KW-0547">Nucleotide-binding</keyword>
<dbReference type="eggNOG" id="COG0192">
    <property type="taxonomic scope" value="Bacteria"/>
</dbReference>
<dbReference type="InterPro" id="IPR022628">
    <property type="entry name" value="S-AdoMet_synt_N"/>
</dbReference>
<organism evidence="17 18">
    <name type="scientific">Parasphaerochaeta coccoides (strain ATCC BAA-1237 / DSM 17374 / SPN1)</name>
    <name type="common">Sphaerochaeta coccoides</name>
    <dbReference type="NCBI Taxonomy" id="760011"/>
    <lineage>
        <taxon>Bacteria</taxon>
        <taxon>Pseudomonadati</taxon>
        <taxon>Spirochaetota</taxon>
        <taxon>Spirochaetia</taxon>
        <taxon>Spirochaetales</taxon>
        <taxon>Sphaerochaetaceae</taxon>
        <taxon>Parasphaerochaeta</taxon>
    </lineage>
</organism>
<dbReference type="PROSITE" id="PS00376">
    <property type="entry name" value="ADOMET_SYNTHASE_1"/>
    <property type="match status" value="1"/>
</dbReference>
<dbReference type="Pfam" id="PF00438">
    <property type="entry name" value="S-AdoMet_synt_N"/>
    <property type="match status" value="1"/>
</dbReference>
<comment type="subunit">
    <text evidence="10">Homotetramer; dimer of dimers.</text>
</comment>
<feature type="binding site" description="in other chain" evidence="10">
    <location>
        <begin position="236"/>
        <end position="237"/>
    </location>
    <ligand>
        <name>ATP</name>
        <dbReference type="ChEBI" id="CHEBI:30616"/>
        <note>ligand shared between two neighboring subunits</note>
    </ligand>
</feature>
<protein>
    <recommendedName>
        <fullName evidence="10">S-adenosylmethionine synthase</fullName>
        <shortName evidence="10">AdoMet synthase</shortName>
        <ecNumber evidence="10">2.5.1.6</ecNumber>
    </recommendedName>
    <alternativeName>
        <fullName evidence="10">MAT</fullName>
    </alternativeName>
    <alternativeName>
        <fullName evidence="10">Methionine adenosyltransferase</fullName>
    </alternativeName>
</protein>
<keyword evidence="4 10" id="KW-0808">Transferase</keyword>
<dbReference type="InterPro" id="IPR022631">
    <property type="entry name" value="ADOMET_SYNTHASE_CS"/>
</dbReference>
<keyword evidence="9 10" id="KW-0630">Potassium</keyword>
<feature type="binding site" evidence="10">
    <location>
        <position position="272"/>
    </location>
    <ligand>
        <name>ATP</name>
        <dbReference type="ChEBI" id="CHEBI:30616"/>
        <note>ligand shared between two neighboring subunits</note>
    </ligand>
</feature>
<feature type="domain" description="S-adenosylmethionine synthetase N-terminal" evidence="14">
    <location>
        <begin position="7"/>
        <end position="103"/>
    </location>
</feature>